<dbReference type="Gene3D" id="2.170.130.10">
    <property type="entry name" value="TonB-dependent receptor, plug domain"/>
    <property type="match status" value="1"/>
</dbReference>
<dbReference type="InterPro" id="IPR023997">
    <property type="entry name" value="TonB-dep_OMP_SusC/RagA_CS"/>
</dbReference>
<comment type="subcellular location">
    <subcellularLocation>
        <location evidence="1 7">Cell outer membrane</location>
        <topology evidence="1 7">Multi-pass membrane protein</topology>
    </subcellularLocation>
</comment>
<dbReference type="InterPro" id="IPR036942">
    <property type="entry name" value="Beta-barrel_TonB_sf"/>
</dbReference>
<dbReference type="PROSITE" id="PS52016">
    <property type="entry name" value="TONB_DEPENDENT_REC_3"/>
    <property type="match status" value="1"/>
</dbReference>
<dbReference type="Gene3D" id="2.60.40.1120">
    <property type="entry name" value="Carboxypeptidase-like, regulatory domain"/>
    <property type="match status" value="1"/>
</dbReference>
<evidence type="ECO:0000256" key="5">
    <source>
        <dbReference type="ARBA" id="ARBA00023136"/>
    </source>
</evidence>
<dbReference type="InterPro" id="IPR008969">
    <property type="entry name" value="CarboxyPept-like_regulatory"/>
</dbReference>
<comment type="caution">
    <text evidence="10">The sequence shown here is derived from an EMBL/GenBank/DDBJ whole genome shotgun (WGS) entry which is preliminary data.</text>
</comment>
<dbReference type="NCBIfam" id="TIGR04056">
    <property type="entry name" value="OMP_RagA_SusC"/>
    <property type="match status" value="1"/>
</dbReference>
<name>A0A953HNY7_9BACT</name>
<sequence>MKKLLLITFSLFATLPMWAQFQVSGKVTDAGGEALIGANVSLQSDPGKGTITDFDGNYTIDVPGENVTLVVSYTGYQPKTVAVEGRNEIDIVLSSGIELNELVVTALGVSRQKKSLTYSAQNVGAEELSQARSANMVNSLSGKVAGLSITPSGAGVGAGSKVLLRGNRSISGSSQPLYVVDGVVLNGGIGNLSPDDIQEMTVLKGANAAALYGSRASNGAIIVTTKSGAGASNGVTTTANLTFQGSDPIHLLKTQAEYAQGSEGNYAPAATTSWGPRMTGQQVEHWSNDPEYLQETYGGSTYALTPQPNNIKDLFQTGYEMAANLSTTIKNDNSSTFLSYTYTDARGIIPQNNLSRHNLNARFKAELVDNLELDAKVNYIRQDFSDIQAQGENFDNPLRYLYKLPPNIRTQDIEHFEFINADGQNTQHYWLPQFNGGGNPYWTINNVKNPNLSERVIGMVSLKYNLTDNLSILGRSALDRGSNFGDYSRYNDTYTTGKFGSYSKNFNYSYEWNNDVLLNFNTKLTSDISLDLNFGGNNRRAKYDALTGGGDNFQIANLFSLANTNDPRPGEGYSLKEVQSVYAFAEVGFFDGLFLDITARNDWSSTLPADNRSYFYPSFGLTAVLSDLTTMPSFIDFLKIRGSWAEVGNDTDPYELARTASINFGTIQLSSTLPAKNLKPETTRSIEFGLASRMFNNNVRLDLTYYKSNTFDQLFRTPVPPASGATSIFQNGADIQNKGIEAVIGFSPVTTGEFTWDINFNFAKNVSKVLEIAEGFDKLNLGGSFMRDYELRAGEPFGTVVSRGFQRDEQNRIIVDVNGLPKITPGKTVPVSNYNPDWLGGVRNSFTYKDFNFSFLIDMRQGGTTISFTEAIMAADGVLEYTTQGREGGIVFGQDIFSDEEVVTEDGTANTISVDPEDYYNHVGGRNTPVGEAFVRDASNVRLREMILGYSFPGNRINLSLVGRNLFFLSNKADYFDPEIMAGTSNSAEGREAFAPPTVRTFGLSLRINL</sequence>
<dbReference type="GO" id="GO:0009279">
    <property type="term" value="C:cell outer membrane"/>
    <property type="evidence" value="ECO:0007669"/>
    <property type="project" value="UniProtKB-SubCell"/>
</dbReference>
<dbReference type="EMBL" id="JAHVHU010000015">
    <property type="protein sequence ID" value="MBY5959499.1"/>
    <property type="molecule type" value="Genomic_DNA"/>
</dbReference>
<keyword evidence="3 7" id="KW-1134">Transmembrane beta strand</keyword>
<reference evidence="10" key="1">
    <citation type="submission" date="2021-06" db="EMBL/GenBank/DDBJ databases">
        <title>44 bacteria genomes isolated from Dapeng, Shenzhen.</title>
        <authorList>
            <person name="Zheng W."/>
            <person name="Yu S."/>
            <person name="Huang Y."/>
        </authorList>
    </citation>
    <scope>NUCLEOTIDE SEQUENCE</scope>
    <source>
        <strain evidence="10">DP5N28-2</strain>
    </source>
</reference>
<feature type="domain" description="TonB-dependent receptor plug" evidence="9">
    <location>
        <begin position="113"/>
        <end position="220"/>
    </location>
</feature>
<dbReference type="Proteomes" id="UP000753961">
    <property type="component" value="Unassembled WGS sequence"/>
</dbReference>
<dbReference type="RefSeq" id="WP_222581037.1">
    <property type="nucleotide sequence ID" value="NZ_JAHVHU010000015.1"/>
</dbReference>
<dbReference type="InterPro" id="IPR037066">
    <property type="entry name" value="Plug_dom_sf"/>
</dbReference>
<evidence type="ECO:0000256" key="3">
    <source>
        <dbReference type="ARBA" id="ARBA00022452"/>
    </source>
</evidence>
<dbReference type="InterPro" id="IPR012910">
    <property type="entry name" value="Plug_dom"/>
</dbReference>
<accession>A0A953HNY7</accession>
<dbReference type="Pfam" id="PF13715">
    <property type="entry name" value="CarbopepD_reg_2"/>
    <property type="match status" value="1"/>
</dbReference>
<dbReference type="SUPFAM" id="SSF56935">
    <property type="entry name" value="Porins"/>
    <property type="match status" value="1"/>
</dbReference>
<evidence type="ECO:0000256" key="8">
    <source>
        <dbReference type="SAM" id="SignalP"/>
    </source>
</evidence>
<evidence type="ECO:0000313" key="10">
    <source>
        <dbReference type="EMBL" id="MBY5959499.1"/>
    </source>
</evidence>
<dbReference type="NCBIfam" id="TIGR04057">
    <property type="entry name" value="SusC_RagA_signa"/>
    <property type="match status" value="1"/>
</dbReference>
<evidence type="ECO:0000313" key="11">
    <source>
        <dbReference type="Proteomes" id="UP000753961"/>
    </source>
</evidence>
<comment type="similarity">
    <text evidence="7">Belongs to the TonB-dependent receptor family.</text>
</comment>
<dbReference type="Gene3D" id="2.40.170.20">
    <property type="entry name" value="TonB-dependent receptor, beta-barrel domain"/>
    <property type="match status" value="1"/>
</dbReference>
<protein>
    <submittedName>
        <fullName evidence="10">SusC/RagA family TonB-linked outer membrane protein</fullName>
    </submittedName>
</protein>
<keyword evidence="8" id="KW-0732">Signal</keyword>
<dbReference type="InterPro" id="IPR039426">
    <property type="entry name" value="TonB-dep_rcpt-like"/>
</dbReference>
<keyword evidence="11" id="KW-1185">Reference proteome</keyword>
<keyword evidence="4 7" id="KW-0812">Transmembrane</keyword>
<evidence type="ECO:0000256" key="1">
    <source>
        <dbReference type="ARBA" id="ARBA00004571"/>
    </source>
</evidence>
<proteinExistence type="inferred from homology"/>
<evidence type="ECO:0000256" key="2">
    <source>
        <dbReference type="ARBA" id="ARBA00022448"/>
    </source>
</evidence>
<feature type="signal peptide" evidence="8">
    <location>
        <begin position="1"/>
        <end position="19"/>
    </location>
</feature>
<keyword evidence="6 7" id="KW-0998">Cell outer membrane</keyword>
<keyword evidence="5 7" id="KW-0472">Membrane</keyword>
<dbReference type="Pfam" id="PF07715">
    <property type="entry name" value="Plug"/>
    <property type="match status" value="1"/>
</dbReference>
<evidence type="ECO:0000256" key="6">
    <source>
        <dbReference type="ARBA" id="ARBA00023237"/>
    </source>
</evidence>
<evidence type="ECO:0000256" key="7">
    <source>
        <dbReference type="PROSITE-ProRule" id="PRU01360"/>
    </source>
</evidence>
<feature type="chain" id="PRO_5037420412" evidence="8">
    <location>
        <begin position="20"/>
        <end position="1010"/>
    </location>
</feature>
<gene>
    <name evidence="10" type="ORF">KUV50_15210</name>
</gene>
<evidence type="ECO:0000256" key="4">
    <source>
        <dbReference type="ARBA" id="ARBA00022692"/>
    </source>
</evidence>
<dbReference type="SUPFAM" id="SSF49464">
    <property type="entry name" value="Carboxypeptidase regulatory domain-like"/>
    <property type="match status" value="1"/>
</dbReference>
<dbReference type="InterPro" id="IPR023996">
    <property type="entry name" value="TonB-dep_OMP_SusC/RagA"/>
</dbReference>
<evidence type="ECO:0000259" key="9">
    <source>
        <dbReference type="Pfam" id="PF07715"/>
    </source>
</evidence>
<organism evidence="10 11">
    <name type="scientific">Membranihabitans marinus</name>
    <dbReference type="NCBI Taxonomy" id="1227546"/>
    <lineage>
        <taxon>Bacteria</taxon>
        <taxon>Pseudomonadati</taxon>
        <taxon>Bacteroidota</taxon>
        <taxon>Saprospiria</taxon>
        <taxon>Saprospirales</taxon>
        <taxon>Saprospiraceae</taxon>
        <taxon>Membranihabitans</taxon>
    </lineage>
</organism>
<keyword evidence="2 7" id="KW-0813">Transport</keyword>
<dbReference type="AlphaFoldDB" id="A0A953HNY7"/>